<sequence>MANSTPSQAAARPPTPRRLRILALRDSLQRQIYRQTEEFSLPIPRDPAGTSSCRIQKAMCYGRGEDFENIGRWTAMCMIRDHASSGRPCTKIQMITPKLLAWQLDVLSALWVRYDLTGKKWGKQEVPERLHAVLPGPLVPSAPRPRNTAAPAPATAAGSFNLTSRKRKRSISPLPPHVPVRVIDLEVIDLTSPERKKRKTPFIDLTL</sequence>
<reference evidence="2" key="1">
    <citation type="submission" date="2023-03" db="EMBL/GenBank/DDBJ databases">
        <title>Massive genome expansion in bonnet fungi (Mycena s.s.) driven by repeated elements and novel gene families across ecological guilds.</title>
        <authorList>
            <consortium name="Lawrence Berkeley National Laboratory"/>
            <person name="Harder C.B."/>
            <person name="Miyauchi S."/>
            <person name="Viragh M."/>
            <person name="Kuo A."/>
            <person name="Thoen E."/>
            <person name="Andreopoulos B."/>
            <person name="Lu D."/>
            <person name="Skrede I."/>
            <person name="Drula E."/>
            <person name="Henrissat B."/>
            <person name="Morin E."/>
            <person name="Kohler A."/>
            <person name="Barry K."/>
            <person name="LaButti K."/>
            <person name="Morin E."/>
            <person name="Salamov A."/>
            <person name="Lipzen A."/>
            <person name="Mereny Z."/>
            <person name="Hegedus B."/>
            <person name="Baldrian P."/>
            <person name="Stursova M."/>
            <person name="Weitz H."/>
            <person name="Taylor A."/>
            <person name="Grigoriev I.V."/>
            <person name="Nagy L.G."/>
            <person name="Martin F."/>
            <person name="Kauserud H."/>
        </authorList>
    </citation>
    <scope>NUCLEOTIDE SEQUENCE</scope>
    <source>
        <strain evidence="2">CBHHK067</strain>
    </source>
</reference>
<keyword evidence="3" id="KW-1185">Reference proteome</keyword>
<evidence type="ECO:0000313" key="3">
    <source>
        <dbReference type="Proteomes" id="UP001221757"/>
    </source>
</evidence>
<dbReference type="AlphaFoldDB" id="A0AAD7D4E5"/>
<feature type="region of interest" description="Disordered" evidence="1">
    <location>
        <begin position="137"/>
        <end position="173"/>
    </location>
</feature>
<organism evidence="2 3">
    <name type="scientific">Mycena rosella</name>
    <name type="common">Pink bonnet</name>
    <name type="synonym">Agaricus rosellus</name>
    <dbReference type="NCBI Taxonomy" id="1033263"/>
    <lineage>
        <taxon>Eukaryota</taxon>
        <taxon>Fungi</taxon>
        <taxon>Dikarya</taxon>
        <taxon>Basidiomycota</taxon>
        <taxon>Agaricomycotina</taxon>
        <taxon>Agaricomycetes</taxon>
        <taxon>Agaricomycetidae</taxon>
        <taxon>Agaricales</taxon>
        <taxon>Marasmiineae</taxon>
        <taxon>Mycenaceae</taxon>
        <taxon>Mycena</taxon>
    </lineage>
</organism>
<accession>A0AAD7D4E5</accession>
<name>A0AAD7D4E5_MYCRO</name>
<dbReference type="EMBL" id="JARKIE010000133">
    <property type="protein sequence ID" value="KAJ7678602.1"/>
    <property type="molecule type" value="Genomic_DNA"/>
</dbReference>
<protein>
    <submittedName>
        <fullName evidence="2">Uncharacterized protein</fullName>
    </submittedName>
</protein>
<proteinExistence type="predicted"/>
<evidence type="ECO:0000313" key="2">
    <source>
        <dbReference type="EMBL" id="KAJ7678602.1"/>
    </source>
</evidence>
<comment type="caution">
    <text evidence="2">The sequence shown here is derived from an EMBL/GenBank/DDBJ whole genome shotgun (WGS) entry which is preliminary data.</text>
</comment>
<feature type="compositionally biased region" description="Low complexity" evidence="1">
    <location>
        <begin position="144"/>
        <end position="157"/>
    </location>
</feature>
<gene>
    <name evidence="2" type="ORF">B0H17DRAFT_1206666</name>
</gene>
<evidence type="ECO:0000256" key="1">
    <source>
        <dbReference type="SAM" id="MobiDB-lite"/>
    </source>
</evidence>
<dbReference type="Proteomes" id="UP001221757">
    <property type="component" value="Unassembled WGS sequence"/>
</dbReference>